<dbReference type="PROSITE" id="PS00041">
    <property type="entry name" value="HTH_ARAC_FAMILY_1"/>
    <property type="match status" value="1"/>
</dbReference>
<evidence type="ECO:0000259" key="9">
    <source>
        <dbReference type="PROSITE" id="PS01124"/>
    </source>
</evidence>
<evidence type="ECO:0000256" key="7">
    <source>
        <dbReference type="ARBA" id="ARBA00023163"/>
    </source>
</evidence>
<sequence>MWKAIILDDERQVLQGMKNMIPWEEFDIVCSGEAMDGQAGLELVEQVEPDLVITDVYMPVMDGLTFIEKLRERGFPGKIIILSGYQDFEYARQALRLQVDDYLTKPATLETIKEVLERAVGGLEAQAAKQMAEEEMQGKLELYQPFYKKEWLKSFVTGTRPDKENDFTHVDHPLVHSACQGVLAVEMMRGGRVQTASISDWHLFRFAVQQLLKELLDKVWPQSELVELHSHYFLVLLYADASVPAEDFIATCGEVAEQLYDGVDHFLNIQVKVGIGGITTSISDMRTSTEEAFSAIIHQRNPHHACKDVYRYMKNNQRAGQGSSDEVEEMWPFPYYHRLSEAIQHAQEKKALQVISEFMTEVEGRELKPSSMQRISSSIWTVISYALFDSGFSVEELFPGGEKEREGTGITKPEHLEAWLTGLLQQISEHAGWNENLRHKQAVDFMIDYIHDHYAEEITLTEIADQVYLSRNYLSLIFKNMTGETFNSYVTKVRMEKAKSLLLEGKLLIYEIAEQVGYKNIPYFSTLFKKHTGYNPSELIKS</sequence>
<dbReference type="RefSeq" id="WP_379931234.1">
    <property type="nucleotide sequence ID" value="NZ_JBHUMM010000045.1"/>
</dbReference>
<gene>
    <name evidence="11" type="ORF">ACFSUC_19035</name>
</gene>
<evidence type="ECO:0000256" key="5">
    <source>
        <dbReference type="ARBA" id="ARBA00023015"/>
    </source>
</evidence>
<evidence type="ECO:0000256" key="8">
    <source>
        <dbReference type="PROSITE-ProRule" id="PRU00169"/>
    </source>
</evidence>
<keyword evidence="6" id="KW-0238">DNA-binding</keyword>
<comment type="caution">
    <text evidence="11">The sequence shown here is derived from an EMBL/GenBank/DDBJ whole genome shotgun (WGS) entry which is preliminary data.</text>
</comment>
<proteinExistence type="predicted"/>
<dbReference type="PROSITE" id="PS50110">
    <property type="entry name" value="RESPONSE_REGULATORY"/>
    <property type="match status" value="1"/>
</dbReference>
<evidence type="ECO:0000256" key="4">
    <source>
        <dbReference type="ARBA" id="ARBA00023012"/>
    </source>
</evidence>
<dbReference type="InterPro" id="IPR051552">
    <property type="entry name" value="HptR"/>
</dbReference>
<evidence type="ECO:0000313" key="11">
    <source>
        <dbReference type="EMBL" id="MFD2673649.1"/>
    </source>
</evidence>
<evidence type="ECO:0000256" key="1">
    <source>
        <dbReference type="ARBA" id="ARBA00004496"/>
    </source>
</evidence>
<reference evidence="12" key="1">
    <citation type="journal article" date="2019" name="Int. J. Syst. Evol. Microbiol.">
        <title>The Global Catalogue of Microorganisms (GCM) 10K type strain sequencing project: providing services to taxonomists for standard genome sequencing and annotation.</title>
        <authorList>
            <consortium name="The Broad Institute Genomics Platform"/>
            <consortium name="The Broad Institute Genome Sequencing Center for Infectious Disease"/>
            <person name="Wu L."/>
            <person name="Ma J."/>
        </authorList>
    </citation>
    <scope>NUCLEOTIDE SEQUENCE [LARGE SCALE GENOMIC DNA]</scope>
    <source>
        <strain evidence="12">KCTC 33676</strain>
    </source>
</reference>
<dbReference type="SUPFAM" id="SSF46689">
    <property type="entry name" value="Homeodomain-like"/>
    <property type="match status" value="2"/>
</dbReference>
<protein>
    <submittedName>
        <fullName evidence="11">Response regulator</fullName>
    </submittedName>
</protein>
<dbReference type="InterPro" id="IPR018060">
    <property type="entry name" value="HTH_AraC"/>
</dbReference>
<accession>A0ABW5RGT2</accession>
<feature type="domain" description="Response regulatory" evidence="10">
    <location>
        <begin position="3"/>
        <end position="120"/>
    </location>
</feature>
<dbReference type="CDD" id="cd17536">
    <property type="entry name" value="REC_YesN-like"/>
    <property type="match status" value="1"/>
</dbReference>
<dbReference type="InterPro" id="IPR018062">
    <property type="entry name" value="HTH_AraC-typ_CS"/>
</dbReference>
<evidence type="ECO:0000313" key="12">
    <source>
        <dbReference type="Proteomes" id="UP001597497"/>
    </source>
</evidence>
<evidence type="ECO:0000256" key="3">
    <source>
        <dbReference type="ARBA" id="ARBA00022553"/>
    </source>
</evidence>
<dbReference type="Proteomes" id="UP001597497">
    <property type="component" value="Unassembled WGS sequence"/>
</dbReference>
<dbReference type="EMBL" id="JBHUMM010000045">
    <property type="protein sequence ID" value="MFD2673649.1"/>
    <property type="molecule type" value="Genomic_DNA"/>
</dbReference>
<dbReference type="PANTHER" id="PTHR42713:SF3">
    <property type="entry name" value="TRANSCRIPTIONAL REGULATORY PROTEIN HPTR"/>
    <property type="match status" value="1"/>
</dbReference>
<dbReference type="SMART" id="SM00342">
    <property type="entry name" value="HTH_ARAC"/>
    <property type="match status" value="1"/>
</dbReference>
<keyword evidence="7" id="KW-0804">Transcription</keyword>
<feature type="modified residue" description="4-aspartylphosphate" evidence="8">
    <location>
        <position position="55"/>
    </location>
</feature>
<evidence type="ECO:0000256" key="6">
    <source>
        <dbReference type="ARBA" id="ARBA00023125"/>
    </source>
</evidence>
<keyword evidence="12" id="KW-1185">Reference proteome</keyword>
<dbReference type="Gene3D" id="3.40.50.2300">
    <property type="match status" value="1"/>
</dbReference>
<dbReference type="Pfam" id="PF00072">
    <property type="entry name" value="Response_reg"/>
    <property type="match status" value="1"/>
</dbReference>
<keyword evidence="4" id="KW-0902">Two-component regulatory system</keyword>
<comment type="subcellular location">
    <subcellularLocation>
        <location evidence="1">Cytoplasm</location>
    </subcellularLocation>
</comment>
<dbReference type="SMART" id="SM00448">
    <property type="entry name" value="REC"/>
    <property type="match status" value="1"/>
</dbReference>
<dbReference type="InterPro" id="IPR009057">
    <property type="entry name" value="Homeodomain-like_sf"/>
</dbReference>
<evidence type="ECO:0000259" key="10">
    <source>
        <dbReference type="PROSITE" id="PS50110"/>
    </source>
</evidence>
<keyword evidence="3 8" id="KW-0597">Phosphoprotein</keyword>
<organism evidence="11 12">
    <name type="scientific">Marinicrinis sediminis</name>
    <dbReference type="NCBI Taxonomy" id="1652465"/>
    <lineage>
        <taxon>Bacteria</taxon>
        <taxon>Bacillati</taxon>
        <taxon>Bacillota</taxon>
        <taxon>Bacilli</taxon>
        <taxon>Bacillales</taxon>
        <taxon>Paenibacillaceae</taxon>
    </lineage>
</organism>
<dbReference type="PANTHER" id="PTHR42713">
    <property type="entry name" value="HISTIDINE KINASE-RELATED"/>
    <property type="match status" value="1"/>
</dbReference>
<dbReference type="InterPro" id="IPR001789">
    <property type="entry name" value="Sig_transdc_resp-reg_receiver"/>
</dbReference>
<keyword evidence="2" id="KW-0963">Cytoplasm</keyword>
<dbReference type="Pfam" id="PF12833">
    <property type="entry name" value="HTH_18"/>
    <property type="match status" value="1"/>
</dbReference>
<dbReference type="InterPro" id="IPR011006">
    <property type="entry name" value="CheY-like_superfamily"/>
</dbReference>
<dbReference type="PROSITE" id="PS01124">
    <property type="entry name" value="HTH_ARAC_FAMILY_2"/>
    <property type="match status" value="1"/>
</dbReference>
<dbReference type="SUPFAM" id="SSF52172">
    <property type="entry name" value="CheY-like"/>
    <property type="match status" value="1"/>
</dbReference>
<name>A0ABW5RGT2_9BACL</name>
<evidence type="ECO:0000256" key="2">
    <source>
        <dbReference type="ARBA" id="ARBA00022490"/>
    </source>
</evidence>
<dbReference type="Gene3D" id="1.10.10.60">
    <property type="entry name" value="Homeodomain-like"/>
    <property type="match status" value="2"/>
</dbReference>
<feature type="domain" description="HTH araC/xylS-type" evidence="9">
    <location>
        <begin position="444"/>
        <end position="542"/>
    </location>
</feature>
<keyword evidence="5" id="KW-0805">Transcription regulation</keyword>